<gene>
    <name evidence="9" type="ORF">GCM10009863_36110</name>
</gene>
<evidence type="ECO:0000256" key="5">
    <source>
        <dbReference type="ARBA" id="ARBA00022989"/>
    </source>
</evidence>
<organism evidence="9 10">
    <name type="scientific">Streptomyces axinellae</name>
    <dbReference type="NCBI Taxonomy" id="552788"/>
    <lineage>
        <taxon>Bacteria</taxon>
        <taxon>Bacillati</taxon>
        <taxon>Actinomycetota</taxon>
        <taxon>Actinomycetes</taxon>
        <taxon>Kitasatosporales</taxon>
        <taxon>Streptomycetaceae</taxon>
        <taxon>Streptomyces</taxon>
    </lineage>
</organism>
<dbReference type="SUPFAM" id="SSF161098">
    <property type="entry name" value="MetI-like"/>
    <property type="match status" value="1"/>
</dbReference>
<keyword evidence="10" id="KW-1185">Reference proteome</keyword>
<keyword evidence="2 7" id="KW-0813">Transport</keyword>
<dbReference type="PANTHER" id="PTHR43744:SF8">
    <property type="entry name" value="SN-GLYCEROL-3-PHOSPHATE TRANSPORT SYSTEM PERMEASE PROTEIN UGPE"/>
    <property type="match status" value="1"/>
</dbReference>
<sequence>MKGGGLMNGGRRESVISHALLVIASLVALYPFAQILLVALHEPGARVTGFSVPSSLHFENFATAWQRGLFSSALLSSLLVAGSVVVLTLLVAVPAGYAFAVFTFPLKGPLLGILLIGLVLPYEATVIPLYYQMRAWGLLDTYWALILPQVGLSLALGTFWMRTFFAGVPGSLREAAEIDGATRLQTLRKIMLPLAVPALGALAALLFLYAWNEFLLALVLVPDNPDVRTAPLALSFFTSDRRNSDPGVTSAAAVLVALPVLAGYVLLQRTFISGMLGGAVKE</sequence>
<dbReference type="InterPro" id="IPR035906">
    <property type="entry name" value="MetI-like_sf"/>
</dbReference>
<dbReference type="RefSeq" id="WP_344567174.1">
    <property type="nucleotide sequence ID" value="NZ_BAAARJ010000011.1"/>
</dbReference>
<feature type="domain" description="ABC transmembrane type-1" evidence="8">
    <location>
        <begin position="74"/>
        <end position="267"/>
    </location>
</feature>
<feature type="transmembrane region" description="Helical" evidence="7">
    <location>
        <begin position="247"/>
        <end position="267"/>
    </location>
</feature>
<keyword evidence="6 7" id="KW-0472">Membrane</keyword>
<evidence type="ECO:0000313" key="10">
    <source>
        <dbReference type="Proteomes" id="UP001501447"/>
    </source>
</evidence>
<dbReference type="PANTHER" id="PTHR43744">
    <property type="entry name" value="ABC TRANSPORTER PERMEASE PROTEIN MG189-RELATED-RELATED"/>
    <property type="match status" value="1"/>
</dbReference>
<dbReference type="EMBL" id="BAAARJ010000011">
    <property type="protein sequence ID" value="GAA2618955.1"/>
    <property type="molecule type" value="Genomic_DNA"/>
</dbReference>
<accession>A0ABN3Q718</accession>
<protein>
    <submittedName>
        <fullName evidence="9">Carbohydrate ABC transporter permease</fullName>
    </submittedName>
</protein>
<dbReference type="CDD" id="cd06261">
    <property type="entry name" value="TM_PBP2"/>
    <property type="match status" value="1"/>
</dbReference>
<reference evidence="9 10" key="1">
    <citation type="journal article" date="2019" name="Int. J. Syst. Evol. Microbiol.">
        <title>The Global Catalogue of Microorganisms (GCM) 10K type strain sequencing project: providing services to taxonomists for standard genome sequencing and annotation.</title>
        <authorList>
            <consortium name="The Broad Institute Genomics Platform"/>
            <consortium name="The Broad Institute Genome Sequencing Center for Infectious Disease"/>
            <person name="Wu L."/>
            <person name="Ma J."/>
        </authorList>
    </citation>
    <scope>NUCLEOTIDE SEQUENCE [LARGE SCALE GENOMIC DNA]</scope>
    <source>
        <strain evidence="9 10">JCM 16373</strain>
    </source>
</reference>
<feature type="transmembrane region" description="Helical" evidence="7">
    <location>
        <begin position="190"/>
        <end position="211"/>
    </location>
</feature>
<dbReference type="InterPro" id="IPR000515">
    <property type="entry name" value="MetI-like"/>
</dbReference>
<feature type="transmembrane region" description="Helical" evidence="7">
    <location>
        <begin position="20"/>
        <end position="40"/>
    </location>
</feature>
<dbReference type="Gene3D" id="1.10.3720.10">
    <property type="entry name" value="MetI-like"/>
    <property type="match status" value="1"/>
</dbReference>
<evidence type="ECO:0000259" key="8">
    <source>
        <dbReference type="PROSITE" id="PS50928"/>
    </source>
</evidence>
<evidence type="ECO:0000256" key="7">
    <source>
        <dbReference type="RuleBase" id="RU363032"/>
    </source>
</evidence>
<feature type="transmembrane region" description="Helical" evidence="7">
    <location>
        <begin position="78"/>
        <end position="102"/>
    </location>
</feature>
<feature type="transmembrane region" description="Helical" evidence="7">
    <location>
        <begin position="142"/>
        <end position="161"/>
    </location>
</feature>
<feature type="transmembrane region" description="Helical" evidence="7">
    <location>
        <begin position="109"/>
        <end position="130"/>
    </location>
</feature>
<evidence type="ECO:0000256" key="6">
    <source>
        <dbReference type="ARBA" id="ARBA00023136"/>
    </source>
</evidence>
<name>A0ABN3Q718_9ACTN</name>
<evidence type="ECO:0000256" key="4">
    <source>
        <dbReference type="ARBA" id="ARBA00022692"/>
    </source>
</evidence>
<dbReference type="Pfam" id="PF00528">
    <property type="entry name" value="BPD_transp_1"/>
    <property type="match status" value="1"/>
</dbReference>
<keyword evidence="4 7" id="KW-0812">Transmembrane</keyword>
<evidence type="ECO:0000256" key="2">
    <source>
        <dbReference type="ARBA" id="ARBA00022448"/>
    </source>
</evidence>
<comment type="subcellular location">
    <subcellularLocation>
        <location evidence="1 7">Cell membrane</location>
        <topology evidence="1 7">Multi-pass membrane protein</topology>
    </subcellularLocation>
</comment>
<proteinExistence type="inferred from homology"/>
<keyword evidence="3" id="KW-1003">Cell membrane</keyword>
<comment type="similarity">
    <text evidence="7">Belongs to the binding-protein-dependent transport system permease family.</text>
</comment>
<dbReference type="Proteomes" id="UP001501447">
    <property type="component" value="Unassembled WGS sequence"/>
</dbReference>
<comment type="caution">
    <text evidence="9">The sequence shown here is derived from an EMBL/GenBank/DDBJ whole genome shotgun (WGS) entry which is preliminary data.</text>
</comment>
<evidence type="ECO:0000256" key="3">
    <source>
        <dbReference type="ARBA" id="ARBA00022475"/>
    </source>
</evidence>
<dbReference type="PROSITE" id="PS50928">
    <property type="entry name" value="ABC_TM1"/>
    <property type="match status" value="1"/>
</dbReference>
<keyword evidence="5 7" id="KW-1133">Transmembrane helix</keyword>
<evidence type="ECO:0000313" key="9">
    <source>
        <dbReference type="EMBL" id="GAA2618955.1"/>
    </source>
</evidence>
<evidence type="ECO:0000256" key="1">
    <source>
        <dbReference type="ARBA" id="ARBA00004651"/>
    </source>
</evidence>